<dbReference type="RefSeq" id="WP_101288137.1">
    <property type="nucleotide sequence ID" value="NZ_FOUQ01000001.1"/>
</dbReference>
<feature type="compositionally biased region" description="Polar residues" evidence="1">
    <location>
        <begin position="98"/>
        <end position="108"/>
    </location>
</feature>
<protein>
    <recommendedName>
        <fullName evidence="2">Mu-like prophage FluMu N-terminal domain-containing protein</fullName>
    </recommendedName>
</protein>
<dbReference type="Pfam" id="PF17891">
    <property type="entry name" value="FluMu_N"/>
    <property type="match status" value="1"/>
</dbReference>
<dbReference type="Proteomes" id="UP000233491">
    <property type="component" value="Unassembled WGS sequence"/>
</dbReference>
<dbReference type="OrthoDB" id="5465462at2"/>
<dbReference type="Gene3D" id="3.40.5.80">
    <property type="match status" value="1"/>
</dbReference>
<dbReference type="EMBL" id="PJNW01000002">
    <property type="protein sequence ID" value="PKR90874.1"/>
    <property type="molecule type" value="Genomic_DNA"/>
</dbReference>
<sequence length="190" mass="19549">MAKRTTKPAIPKQPTVGAVGHEAVMPLQRAEDGTLGAVITEFSGGLPSVVAPDTAEPGPTSVMEGAPSSSAEAANAPAQATETGEAAGKAATGDLPATDTSIGEAQSQPEPPPATDTASQATGAGVARKRISDAFDGLTPKTIRITSRIEGFRRAGMRHSKAPVEHPIDRFSDEQLALLEKEPNLTVEYL</sequence>
<accession>A0A1I4Q7U5</accession>
<organism evidence="3 4">
    <name type="scientific">Pleomorphomonas diazotrophica</name>
    <dbReference type="NCBI Taxonomy" id="1166257"/>
    <lineage>
        <taxon>Bacteria</taxon>
        <taxon>Pseudomonadati</taxon>
        <taxon>Pseudomonadota</taxon>
        <taxon>Alphaproteobacteria</taxon>
        <taxon>Hyphomicrobiales</taxon>
        <taxon>Pleomorphomonadaceae</taxon>
        <taxon>Pleomorphomonas</taxon>
    </lineage>
</organism>
<dbReference type="SUPFAM" id="SSF160059">
    <property type="entry name" value="PriA/YqbF domain"/>
    <property type="match status" value="1"/>
</dbReference>
<feature type="domain" description="Mu-like prophage FluMu N-terminal" evidence="2">
    <location>
        <begin position="147"/>
        <end position="188"/>
    </location>
</feature>
<feature type="compositionally biased region" description="Low complexity" evidence="1">
    <location>
        <begin position="66"/>
        <end position="93"/>
    </location>
</feature>
<comment type="caution">
    <text evidence="3">The sequence shown here is derived from an EMBL/GenBank/DDBJ whole genome shotgun (WGS) entry which is preliminary data.</text>
</comment>
<keyword evidence="4" id="KW-1185">Reference proteome</keyword>
<evidence type="ECO:0000259" key="2">
    <source>
        <dbReference type="Pfam" id="PF17891"/>
    </source>
</evidence>
<proteinExistence type="predicted"/>
<feature type="region of interest" description="Disordered" evidence="1">
    <location>
        <begin position="45"/>
        <end position="126"/>
    </location>
</feature>
<gene>
    <name evidence="3" type="ORF">CXZ10_05860</name>
</gene>
<evidence type="ECO:0000313" key="3">
    <source>
        <dbReference type="EMBL" id="PKR90874.1"/>
    </source>
</evidence>
<dbReference type="AlphaFoldDB" id="A0A1I4Q7U5"/>
<name>A0A1I4Q7U5_9HYPH</name>
<evidence type="ECO:0000313" key="4">
    <source>
        <dbReference type="Proteomes" id="UP000233491"/>
    </source>
</evidence>
<dbReference type="InterPro" id="IPR041227">
    <property type="entry name" value="FluMu_N"/>
</dbReference>
<evidence type="ECO:0000256" key="1">
    <source>
        <dbReference type="SAM" id="MobiDB-lite"/>
    </source>
</evidence>
<reference evidence="3 4" key="1">
    <citation type="submission" date="2017-12" db="EMBL/GenBank/DDBJ databases">
        <title>Anaerobic carbon monoxide metabolism by Pleomorphomonas carboxyditropha sp. nov., a new mesophilic hydrogenogenic carboxidotroph.</title>
        <authorList>
            <person name="Esquivel-Elizondo S."/>
            <person name="Krajmalnik-Brown R."/>
        </authorList>
    </citation>
    <scope>NUCLEOTIDE SEQUENCE [LARGE SCALE GENOMIC DNA]</scope>
    <source>
        <strain evidence="3 4">R5-392</strain>
    </source>
</reference>